<dbReference type="CTD" id="20315072"/>
<reference evidence="2 3" key="1">
    <citation type="submission" date="2013-11" db="EMBL/GenBank/DDBJ databases">
        <title>Opisthorchis viverrini - life in the bile duct.</title>
        <authorList>
            <person name="Young N.D."/>
            <person name="Nagarajan N."/>
            <person name="Lin S.J."/>
            <person name="Korhonen P.K."/>
            <person name="Jex A.R."/>
            <person name="Hall R.S."/>
            <person name="Safavi-Hemami H."/>
            <person name="Kaewkong W."/>
            <person name="Bertrand D."/>
            <person name="Gao S."/>
            <person name="Seet Q."/>
            <person name="Wongkham S."/>
            <person name="Teh B.T."/>
            <person name="Wongkham C."/>
            <person name="Intapan P.M."/>
            <person name="Maleewong W."/>
            <person name="Yang X."/>
            <person name="Hu M."/>
            <person name="Wang Z."/>
            <person name="Hofmann A."/>
            <person name="Sternberg P.W."/>
            <person name="Tan P."/>
            <person name="Wang J."/>
            <person name="Gasser R.B."/>
        </authorList>
    </citation>
    <scope>NUCLEOTIDE SEQUENCE [LARGE SCALE GENOMIC DNA]</scope>
</reference>
<dbReference type="KEGG" id="ovi:T265_00884"/>
<evidence type="ECO:0000313" key="3">
    <source>
        <dbReference type="Proteomes" id="UP000054324"/>
    </source>
</evidence>
<feature type="region of interest" description="Disordered" evidence="1">
    <location>
        <begin position="199"/>
        <end position="219"/>
    </location>
</feature>
<gene>
    <name evidence="2" type="ORF">T265_00884</name>
</gene>
<dbReference type="Proteomes" id="UP000054324">
    <property type="component" value="Unassembled WGS sequence"/>
</dbReference>
<evidence type="ECO:0000256" key="1">
    <source>
        <dbReference type="SAM" id="MobiDB-lite"/>
    </source>
</evidence>
<dbReference type="GeneID" id="20315072"/>
<sequence length="508" mass="58117">MNCVEDAFDTVERRIIFDVNVASPSTKCITLPSIHGQSFLFETLETEPFSQFGITVQGCERRLLKGTTHMVAENSSTADNWFRCRRSISGRCSPWASVNLMFYMIINCTKFDKFTTHLHTSLVLTGFNRKLLTRLLKTLRQPTTSFVLLGVHQIGAVPEFPSTLNRYIRWAQSSGFYQPYVFLEPKLHECKGERSLEREFTDQKVHGSSPTSASRLPLSRLGQPGSIPALVTTGKLFSLFYLYTGFYPYRWYPSLQLFVLKVCVPLKEGNHQSTAGRPNITQTDDDTYCVQCGEVCSADMNDNAHDRFRPSWGSSGRRSPRVSVNLMIYLNPNCTVFEKSTHLQIDLVFTRDSTESLKWTNRAFRDARASKLSPSMRSYPISERTEDDFTPRRGCYTTFPFSGGRNCGSWNQCAYGTRFMHELPTQTHTPSYLEITYHKQSWTQMDHMAISYRWRASVRDCRSLWGTQINSDHAIVWARLALCFLPALRVPKESSSVQTSFSSWRVSS</sequence>
<dbReference type="EMBL" id="KL596627">
    <property type="protein sequence ID" value="KER33185.1"/>
    <property type="molecule type" value="Genomic_DNA"/>
</dbReference>
<organism evidence="2 3">
    <name type="scientific">Opisthorchis viverrini</name>
    <name type="common">Southeast Asian liver fluke</name>
    <dbReference type="NCBI Taxonomy" id="6198"/>
    <lineage>
        <taxon>Eukaryota</taxon>
        <taxon>Metazoa</taxon>
        <taxon>Spiralia</taxon>
        <taxon>Lophotrochozoa</taxon>
        <taxon>Platyhelminthes</taxon>
        <taxon>Trematoda</taxon>
        <taxon>Digenea</taxon>
        <taxon>Opisthorchiida</taxon>
        <taxon>Opisthorchiata</taxon>
        <taxon>Opisthorchiidae</taxon>
        <taxon>Opisthorchis</taxon>
    </lineage>
</organism>
<proteinExistence type="predicted"/>
<name>A0A075ABK4_OPIVI</name>
<dbReference type="RefSeq" id="XP_009163043.1">
    <property type="nucleotide sequence ID" value="XM_009164779.1"/>
</dbReference>
<evidence type="ECO:0000313" key="2">
    <source>
        <dbReference type="EMBL" id="KER33185.1"/>
    </source>
</evidence>
<accession>A0A075ABK4</accession>
<dbReference type="AlphaFoldDB" id="A0A075ABK4"/>
<keyword evidence="3" id="KW-1185">Reference proteome</keyword>
<protein>
    <submittedName>
        <fullName evidence="2">Uncharacterized protein</fullName>
    </submittedName>
</protein>